<name>A0A3R7M2K5_9TRYP</name>
<comment type="caution">
    <text evidence="3">The sequence shown here is derived from an EMBL/GenBank/DDBJ whole genome shotgun (WGS) entry which is preliminary data.</text>
</comment>
<dbReference type="GeneID" id="40323868"/>
<protein>
    <submittedName>
        <fullName evidence="3">Uncharacterized protein</fullName>
    </submittedName>
</protein>
<evidence type="ECO:0000313" key="4">
    <source>
        <dbReference type="Proteomes" id="UP000284403"/>
    </source>
</evidence>
<dbReference type="RefSeq" id="XP_029222870.1">
    <property type="nucleotide sequence ID" value="XM_029377038.1"/>
</dbReference>
<feature type="transmembrane region" description="Helical" evidence="2">
    <location>
        <begin position="57"/>
        <end position="79"/>
    </location>
</feature>
<keyword evidence="4" id="KW-1185">Reference proteome</keyword>
<evidence type="ECO:0000313" key="3">
    <source>
        <dbReference type="EMBL" id="RNE94984.1"/>
    </source>
</evidence>
<sequence>MEMLDRGRRVGPPRRCCTLRFYERSRRYMRIYCVRASLPQAPRVGCAEGFWARRGAWLFLQFPFSFLLVRLLLSAWPHVVLAKMVFFFFSCCCRPRAPLLSSSFFFLSSPLLLRVCVRCSRFYGRFSEHRLFPSSARRLRAAAGPPLLPARPAGPGCACVVPLSLIAPPLSSLPSFPPLPRPAPLRRAFWRCLRRGPLAARGRPRGRTPAGDSAAALAGSAPRREGRQEPATSPLPRLGVGFRWRRSGCFLGEAVCG</sequence>
<keyword evidence="2" id="KW-0812">Transmembrane</keyword>
<dbReference type="Proteomes" id="UP000284403">
    <property type="component" value="Unassembled WGS sequence"/>
</dbReference>
<proteinExistence type="predicted"/>
<feature type="region of interest" description="Disordered" evidence="1">
    <location>
        <begin position="200"/>
        <end position="237"/>
    </location>
</feature>
<keyword evidence="2" id="KW-1133">Transmembrane helix</keyword>
<gene>
    <name evidence="3" type="ORF">Tco025E_10257</name>
</gene>
<feature type="non-terminal residue" evidence="3">
    <location>
        <position position="257"/>
    </location>
</feature>
<dbReference type="EMBL" id="MKKU01001563">
    <property type="protein sequence ID" value="RNE94984.1"/>
    <property type="molecule type" value="Genomic_DNA"/>
</dbReference>
<accession>A0A3R7M2K5</accession>
<evidence type="ECO:0000256" key="2">
    <source>
        <dbReference type="SAM" id="Phobius"/>
    </source>
</evidence>
<evidence type="ECO:0000256" key="1">
    <source>
        <dbReference type="SAM" id="MobiDB-lite"/>
    </source>
</evidence>
<organism evidence="3 4">
    <name type="scientific">Trypanosoma conorhini</name>
    <dbReference type="NCBI Taxonomy" id="83891"/>
    <lineage>
        <taxon>Eukaryota</taxon>
        <taxon>Discoba</taxon>
        <taxon>Euglenozoa</taxon>
        <taxon>Kinetoplastea</taxon>
        <taxon>Metakinetoplastina</taxon>
        <taxon>Trypanosomatida</taxon>
        <taxon>Trypanosomatidae</taxon>
        <taxon>Trypanosoma</taxon>
    </lineage>
</organism>
<feature type="compositionally biased region" description="Low complexity" evidence="1">
    <location>
        <begin position="200"/>
        <end position="221"/>
    </location>
</feature>
<dbReference type="AlphaFoldDB" id="A0A3R7M2K5"/>
<keyword evidence="2" id="KW-0472">Membrane</keyword>
<reference evidence="3 4" key="1">
    <citation type="journal article" date="2018" name="BMC Genomics">
        <title>Genomic comparison of Trypanosoma conorhini and Trypanosoma rangeli to Trypanosoma cruzi strains of high and low virulence.</title>
        <authorList>
            <person name="Bradwell K.R."/>
            <person name="Koparde V.N."/>
            <person name="Matveyev A.V."/>
            <person name="Serrano M.G."/>
            <person name="Alves J.M."/>
            <person name="Parikh H."/>
            <person name="Huang B."/>
            <person name="Lee V."/>
            <person name="Espinosa-Alvarez O."/>
            <person name="Ortiz P.A."/>
            <person name="Costa-Martins A.G."/>
            <person name="Teixeira M.M."/>
            <person name="Buck G.A."/>
        </authorList>
    </citation>
    <scope>NUCLEOTIDE SEQUENCE [LARGE SCALE GENOMIC DNA]</scope>
    <source>
        <strain evidence="3 4">025E</strain>
    </source>
</reference>